<evidence type="ECO:0000259" key="2">
    <source>
        <dbReference type="Pfam" id="PF21669"/>
    </source>
</evidence>
<organism evidence="3 4">
    <name type="scientific">Agrocybe pediades</name>
    <dbReference type="NCBI Taxonomy" id="84607"/>
    <lineage>
        <taxon>Eukaryota</taxon>
        <taxon>Fungi</taxon>
        <taxon>Dikarya</taxon>
        <taxon>Basidiomycota</taxon>
        <taxon>Agaricomycotina</taxon>
        <taxon>Agaricomycetes</taxon>
        <taxon>Agaricomycetidae</taxon>
        <taxon>Agaricales</taxon>
        <taxon>Agaricineae</taxon>
        <taxon>Strophariaceae</taxon>
        <taxon>Agrocybe</taxon>
    </lineage>
</organism>
<dbReference type="InterPro" id="IPR012340">
    <property type="entry name" value="NA-bd_OB-fold"/>
</dbReference>
<dbReference type="InterPro" id="IPR049507">
    <property type="entry name" value="SHLD2_OB1"/>
</dbReference>
<dbReference type="EMBL" id="JAACJL010000057">
    <property type="protein sequence ID" value="KAF4612367.1"/>
    <property type="molecule type" value="Genomic_DNA"/>
</dbReference>
<accession>A0A8H4QL46</accession>
<feature type="region of interest" description="Disordered" evidence="1">
    <location>
        <begin position="160"/>
        <end position="180"/>
    </location>
</feature>
<dbReference type="Gene3D" id="2.40.50.140">
    <property type="entry name" value="Nucleic acid-binding proteins"/>
    <property type="match status" value="1"/>
</dbReference>
<dbReference type="SUPFAM" id="SSF50249">
    <property type="entry name" value="Nucleic acid-binding proteins"/>
    <property type="match status" value="1"/>
</dbReference>
<evidence type="ECO:0000313" key="3">
    <source>
        <dbReference type="EMBL" id="KAF4612367.1"/>
    </source>
</evidence>
<protein>
    <recommendedName>
        <fullName evidence="2">Shieldin complex subunit 2 first OB fold domain-containing protein</fullName>
    </recommendedName>
</protein>
<comment type="caution">
    <text evidence="3">The sequence shown here is derived from an EMBL/GenBank/DDBJ whole genome shotgun (WGS) entry which is preliminary data.</text>
</comment>
<keyword evidence="4" id="KW-1185">Reference proteome</keyword>
<feature type="domain" description="Shieldin complex subunit 2 first OB fold" evidence="2">
    <location>
        <begin position="259"/>
        <end position="353"/>
    </location>
</feature>
<evidence type="ECO:0000256" key="1">
    <source>
        <dbReference type="SAM" id="MobiDB-lite"/>
    </source>
</evidence>
<name>A0A8H4QL46_9AGAR</name>
<evidence type="ECO:0000313" key="4">
    <source>
        <dbReference type="Proteomes" id="UP000521872"/>
    </source>
</evidence>
<reference evidence="3 4" key="1">
    <citation type="submission" date="2019-12" db="EMBL/GenBank/DDBJ databases">
        <authorList>
            <person name="Floudas D."/>
            <person name="Bentzer J."/>
            <person name="Ahren D."/>
            <person name="Johansson T."/>
            <person name="Persson P."/>
            <person name="Tunlid A."/>
        </authorList>
    </citation>
    <scope>NUCLEOTIDE SEQUENCE [LARGE SCALE GENOMIC DNA]</scope>
    <source>
        <strain evidence="3 4">CBS 102.39</strain>
    </source>
</reference>
<gene>
    <name evidence="3" type="ORF">D9613_004353</name>
</gene>
<dbReference type="Proteomes" id="UP000521872">
    <property type="component" value="Unassembled WGS sequence"/>
</dbReference>
<dbReference type="AlphaFoldDB" id="A0A8H4QL46"/>
<dbReference type="Pfam" id="PF21669">
    <property type="entry name" value="SHLD2_OB1"/>
    <property type="match status" value="1"/>
</dbReference>
<proteinExistence type="predicted"/>
<sequence length="408" mass="44116">MYRVFLGAPTAADLKTDPGSYSWRTVHPKQQREQEQVLEPEAAPKKVASPLKAATSSYKSFRSLRPTQSFAFPPRATLEAASRRISLIYQDIVFDDPVEDVSLGVDDGGHGEGDGQEATGQGVSIFGGAEQTTLISWPPTTAPGGVSVFRDVAEQTTNISWPRTGRGADDSSQADDDSFIGPSFLINDSSRILLESSQQPPPPTVADSLFFLETQNNPESQSFENSRYSDASSIGRFPSFHFNLHAITSLTRLASSGFRGSQKINALLAVLEVEGPETIRIKKGADAGNQVSVFKMIVSDEEGTVGKLTAWREVADEWGGNLGGVGVKRGDIVHIENVTATCDPKAAMTLTASPYLKSQLVICYRTMPYAHEDGRFRPDLRLGISEPSVRKVAGMVAWFEEMAGLAAP</sequence>
<feature type="region of interest" description="Disordered" evidence="1">
    <location>
        <begin position="28"/>
        <end position="49"/>
    </location>
</feature>